<dbReference type="GO" id="GO:0030496">
    <property type="term" value="C:midbody"/>
    <property type="evidence" value="ECO:0007669"/>
    <property type="project" value="UniProtKB-SubCell"/>
</dbReference>
<evidence type="ECO:0000256" key="8">
    <source>
        <dbReference type="ARBA" id="ARBA00046235"/>
    </source>
</evidence>
<keyword evidence="5" id="KW-0963">Cytoplasm</keyword>
<keyword evidence="7" id="KW-0206">Cytoskeleton</keyword>
<feature type="domain" description="Centrosomal CEP44" evidence="9">
    <location>
        <begin position="7"/>
        <end position="130"/>
    </location>
</feature>
<dbReference type="EMBL" id="GBEZ01010104">
    <property type="protein sequence ID" value="JAC75542.1"/>
    <property type="molecule type" value="Transcribed_RNA"/>
</dbReference>
<keyword evidence="6" id="KW-0175">Coiled coil</keyword>
<dbReference type="AlphaFoldDB" id="A0A061RRN5"/>
<evidence type="ECO:0000259" key="9">
    <source>
        <dbReference type="Pfam" id="PF15007"/>
    </source>
</evidence>
<evidence type="ECO:0000256" key="4">
    <source>
        <dbReference type="ARBA" id="ARBA00014053"/>
    </source>
</evidence>
<accession>A0A061RRN5</accession>
<reference evidence="10" key="1">
    <citation type="submission" date="2014-05" db="EMBL/GenBank/DDBJ databases">
        <title>The transcriptome of the halophilic microalga Tetraselmis sp. GSL018 isolated from the Great Salt Lake, Utah.</title>
        <authorList>
            <person name="Jinkerson R.E."/>
            <person name="D'Adamo S."/>
            <person name="Posewitz M.C."/>
        </authorList>
    </citation>
    <scope>NUCLEOTIDE SEQUENCE</scope>
    <source>
        <strain evidence="10">GSL018</strain>
    </source>
</reference>
<evidence type="ECO:0000256" key="5">
    <source>
        <dbReference type="ARBA" id="ARBA00022490"/>
    </source>
</evidence>
<dbReference type="PANTHER" id="PTHR31477:SF1">
    <property type="entry name" value="CENTROSOMAL PROTEIN OF 44 KDA"/>
    <property type="match status" value="1"/>
</dbReference>
<evidence type="ECO:0000256" key="6">
    <source>
        <dbReference type="ARBA" id="ARBA00023054"/>
    </source>
</evidence>
<organism evidence="10">
    <name type="scientific">Tetraselmis sp. GSL018</name>
    <dbReference type="NCBI Taxonomy" id="582737"/>
    <lineage>
        <taxon>Eukaryota</taxon>
        <taxon>Viridiplantae</taxon>
        <taxon>Chlorophyta</taxon>
        <taxon>core chlorophytes</taxon>
        <taxon>Chlorodendrophyceae</taxon>
        <taxon>Chlorodendrales</taxon>
        <taxon>Chlorodendraceae</taxon>
        <taxon>Tetraselmis</taxon>
    </lineage>
</organism>
<protein>
    <recommendedName>
        <fullName evidence="4">Centrosomal protein of 44 kDa</fullName>
    </recommendedName>
</protein>
<evidence type="ECO:0000313" key="10">
    <source>
        <dbReference type="EMBL" id="JAC75542.1"/>
    </source>
</evidence>
<proteinExistence type="predicted"/>
<sequence>MVTPTGDLHGNLEKLKSELHKIKMPISKFEEQKVRQGDPAAFLPILHYSLISFSKPLAREIVENNYELNGKTDLRFLESVWKLLRELVNYKPALSVNQFLSQGFAERKILTVCDIVALCRQRHSELLRQAGKHAGKRRPIGHSAGIPSAHIWDGDPLGTQRAFRRPTYGDPL</sequence>
<evidence type="ECO:0000256" key="7">
    <source>
        <dbReference type="ARBA" id="ARBA00023212"/>
    </source>
</evidence>
<name>A0A061RRN5_9CHLO</name>
<evidence type="ECO:0000256" key="3">
    <source>
        <dbReference type="ARBA" id="ARBA00004647"/>
    </source>
</evidence>
<dbReference type="PANTHER" id="PTHR31477">
    <property type="entry name" value="CENTROSOMAL PROTEIN OF 44 KDA"/>
    <property type="match status" value="1"/>
</dbReference>
<gene>
    <name evidence="10" type="primary">CEP44</name>
    <name evidence="10" type="ORF">TSPGSL018_22810</name>
</gene>
<dbReference type="GO" id="GO:0005814">
    <property type="term" value="C:centriole"/>
    <property type="evidence" value="ECO:0007669"/>
    <property type="project" value="UniProtKB-SubCell"/>
</dbReference>
<comment type="subcellular location">
    <subcellularLocation>
        <location evidence="1">Cytoplasm</location>
        <location evidence="1">Cytoskeleton</location>
        <location evidence="1">Microtubule organizing center</location>
        <location evidence="1">Centrosome</location>
        <location evidence="1">Centriole</location>
    </subcellularLocation>
    <subcellularLocation>
        <location evidence="3">Cytoplasm</location>
        <location evidence="3">Cytoskeleton</location>
        <location evidence="3">Spindle pole</location>
    </subcellularLocation>
    <subcellularLocation>
        <location evidence="2">Midbody</location>
    </subcellularLocation>
</comment>
<evidence type="ECO:0000256" key="1">
    <source>
        <dbReference type="ARBA" id="ARBA00004114"/>
    </source>
</evidence>
<dbReference type="InterPro" id="IPR029157">
    <property type="entry name" value="CEP44_CC"/>
</dbReference>
<evidence type="ECO:0000256" key="2">
    <source>
        <dbReference type="ARBA" id="ARBA00004214"/>
    </source>
</evidence>
<comment type="function">
    <text evidence="8">Centriole-enriched microtubule-binding protein involved in centriole biogenesis. In collaboration with CEP295 and POC1B, is required for the centriole-to-centrosome conversion by ensuring the formation of bona fide centriole wall. Functions as a linker component that maintains centrosome cohesion. Associates with CROCC and regulates its stability and localization to the centrosome.</text>
</comment>
<dbReference type="Pfam" id="PF15007">
    <property type="entry name" value="CEP44"/>
    <property type="match status" value="1"/>
</dbReference>
<dbReference type="GO" id="GO:0000922">
    <property type="term" value="C:spindle pole"/>
    <property type="evidence" value="ECO:0007669"/>
    <property type="project" value="UniProtKB-SubCell"/>
</dbReference>
<dbReference type="InterPro" id="IPR033603">
    <property type="entry name" value="CEP44"/>
</dbReference>